<evidence type="ECO:0000256" key="5">
    <source>
        <dbReference type="SAM" id="MobiDB-lite"/>
    </source>
</evidence>
<dbReference type="PANTHER" id="PTHR30329">
    <property type="entry name" value="STATOR ELEMENT OF FLAGELLAR MOTOR COMPLEX"/>
    <property type="match status" value="1"/>
</dbReference>
<evidence type="ECO:0000256" key="3">
    <source>
        <dbReference type="ARBA" id="ARBA00023237"/>
    </source>
</evidence>
<dbReference type="SUPFAM" id="SSF103088">
    <property type="entry name" value="OmpA-like"/>
    <property type="match status" value="1"/>
</dbReference>
<evidence type="ECO:0000259" key="6">
    <source>
        <dbReference type="PROSITE" id="PS51123"/>
    </source>
</evidence>
<dbReference type="PRINTS" id="PR01021">
    <property type="entry name" value="OMPADOMAIN"/>
</dbReference>
<keyword evidence="3" id="KW-0998">Cell outer membrane</keyword>
<dbReference type="RefSeq" id="WP_111814469.1">
    <property type="nucleotide sequence ID" value="NZ_CBCRZQ010000002.1"/>
</dbReference>
<dbReference type="InterPro" id="IPR050330">
    <property type="entry name" value="Bact_OuterMem_StrucFunc"/>
</dbReference>
<dbReference type="EMBL" id="VORU01000003">
    <property type="protein sequence ID" value="TXD69970.1"/>
    <property type="molecule type" value="Genomic_DNA"/>
</dbReference>
<name>A0A5C6YRJ0_9FLAO</name>
<dbReference type="PANTHER" id="PTHR30329:SF21">
    <property type="entry name" value="LIPOPROTEIN YIAD-RELATED"/>
    <property type="match status" value="1"/>
</dbReference>
<keyword evidence="2 4" id="KW-0472">Membrane</keyword>
<evidence type="ECO:0000313" key="7">
    <source>
        <dbReference type="EMBL" id="TXD69970.1"/>
    </source>
</evidence>
<reference evidence="7 8" key="1">
    <citation type="submission" date="2019-08" db="EMBL/GenBank/DDBJ databases">
        <title>Genome of Aequorivita lipolytica Y10-2 (type strain).</title>
        <authorList>
            <person name="Bowman J.P."/>
        </authorList>
    </citation>
    <scope>NUCLEOTIDE SEQUENCE [LARGE SCALE GENOMIC DNA]</scope>
    <source>
        <strain evidence="7 8">Y10-2</strain>
    </source>
</reference>
<evidence type="ECO:0000256" key="2">
    <source>
        <dbReference type="ARBA" id="ARBA00023136"/>
    </source>
</evidence>
<feature type="region of interest" description="Disordered" evidence="5">
    <location>
        <begin position="36"/>
        <end position="103"/>
    </location>
</feature>
<organism evidence="7 8">
    <name type="scientific">Aequorivita lipolytica</name>
    <dbReference type="NCBI Taxonomy" id="153267"/>
    <lineage>
        <taxon>Bacteria</taxon>
        <taxon>Pseudomonadati</taxon>
        <taxon>Bacteroidota</taxon>
        <taxon>Flavobacteriia</taxon>
        <taxon>Flavobacteriales</taxon>
        <taxon>Flavobacteriaceae</taxon>
        <taxon>Aequorivita</taxon>
    </lineage>
</organism>
<gene>
    <name evidence="7" type="ORF">ESV24_05930</name>
</gene>
<dbReference type="PROSITE" id="PS51123">
    <property type="entry name" value="OMPA_2"/>
    <property type="match status" value="1"/>
</dbReference>
<dbReference type="InterPro" id="IPR006665">
    <property type="entry name" value="OmpA-like"/>
</dbReference>
<dbReference type="AlphaFoldDB" id="A0A5C6YRJ0"/>
<evidence type="ECO:0000256" key="1">
    <source>
        <dbReference type="ARBA" id="ARBA00004442"/>
    </source>
</evidence>
<dbReference type="Gene3D" id="3.30.1330.60">
    <property type="entry name" value="OmpA-like domain"/>
    <property type="match status" value="1"/>
</dbReference>
<dbReference type="InterPro" id="IPR036737">
    <property type="entry name" value="OmpA-like_sf"/>
</dbReference>
<comment type="caution">
    <text evidence="7">The sequence shown here is derived from an EMBL/GenBank/DDBJ whole genome shotgun (WGS) entry which is preliminary data.</text>
</comment>
<sequence>MKTVITILFICICSLCNAQFLDKLGKRAERAVERTVENRVDREATKSTDRALDTLIDGPKKSKKEQRRESKNKQKDGGNVIGGNDSNTNNQNNGQNQPSYSVSSNFDFEPGNVVIFEDNFNRDNAGDFPAKWDTNGSGEIVTINGEKWFRLSNSAMFIPMVAQKLPENYTIEFDLFTSGLDNSTSSQAMLTLYLSDNGKYKRGNTWSMVELSPCQFITSQGSVEKVVNGTREIRNGINKDLRKAINGKSKISISVNKSRMRVWMNDDKIVDIPRLVGEGITNFKMATRDLRGITGLDEIHINNFRIAKTGQDERSKLLTEGRLSTNAILFNTGSATIKSGSEAILKEVGEAMQSATDMRIMIVGHTDADGDANSNLKLSEERAKSVRQELVNKYGISMGRIQTDGKGESSPVADNNSSSGKEQNRRVEFIKL</sequence>
<dbReference type="GO" id="GO:0009279">
    <property type="term" value="C:cell outer membrane"/>
    <property type="evidence" value="ECO:0007669"/>
    <property type="project" value="UniProtKB-SubCell"/>
</dbReference>
<feature type="compositionally biased region" description="Basic and acidic residues" evidence="5">
    <location>
        <begin position="36"/>
        <end position="52"/>
    </location>
</feature>
<feature type="compositionally biased region" description="Polar residues" evidence="5">
    <location>
        <begin position="412"/>
        <end position="421"/>
    </location>
</feature>
<dbReference type="Pfam" id="PF00691">
    <property type="entry name" value="OmpA"/>
    <property type="match status" value="1"/>
</dbReference>
<comment type="subcellular location">
    <subcellularLocation>
        <location evidence="1">Cell outer membrane</location>
    </subcellularLocation>
</comment>
<protein>
    <submittedName>
        <fullName evidence="7">OmpA family protein</fullName>
    </submittedName>
</protein>
<dbReference type="OrthoDB" id="9800869at2"/>
<dbReference type="InterPro" id="IPR006664">
    <property type="entry name" value="OMP_bac"/>
</dbReference>
<feature type="compositionally biased region" description="Basic and acidic residues" evidence="5">
    <location>
        <begin position="66"/>
        <end position="76"/>
    </location>
</feature>
<dbReference type="Proteomes" id="UP000321945">
    <property type="component" value="Unassembled WGS sequence"/>
</dbReference>
<feature type="compositionally biased region" description="Low complexity" evidence="5">
    <location>
        <begin position="82"/>
        <end position="97"/>
    </location>
</feature>
<feature type="region of interest" description="Disordered" evidence="5">
    <location>
        <begin position="397"/>
        <end position="426"/>
    </location>
</feature>
<keyword evidence="8" id="KW-1185">Reference proteome</keyword>
<proteinExistence type="predicted"/>
<accession>A0A5C6YRJ0</accession>
<evidence type="ECO:0000313" key="8">
    <source>
        <dbReference type="Proteomes" id="UP000321945"/>
    </source>
</evidence>
<dbReference type="CDD" id="cd07185">
    <property type="entry name" value="OmpA_C-like"/>
    <property type="match status" value="1"/>
</dbReference>
<feature type="domain" description="OmpA-like" evidence="6">
    <location>
        <begin position="317"/>
        <end position="432"/>
    </location>
</feature>
<evidence type="ECO:0000256" key="4">
    <source>
        <dbReference type="PROSITE-ProRule" id="PRU00473"/>
    </source>
</evidence>